<dbReference type="eggNOG" id="COG2990">
    <property type="taxonomic scope" value="Bacteria"/>
</dbReference>
<accession>C3X7I0</accession>
<sequence>MVVFLFRTLTHNKKMEKLFEFFQRTSLKRELSSRLPFFYEQATRQFFYKKSSFSERFQIIENHFDYLESRLDNKIVRKLYLEGGLKLWEGMCEDKNLIFHLLFSPGQKKEGLLSLVLSLDNIVLYQIVFWFAPDPVDERPALWIGAIQGSNTENALDIIRQMTKHFHGYRTKNLILFGIQSIANVLGVSSIYAVSDTGYYANNHVRLDRKLKISLNDFWEEVDGVPTADKRFYKLPLTESRKSMEEIKSSKRSLYRKRFEALDSIKDTIEINLNQCLIDG</sequence>
<dbReference type="STRING" id="847.BRW83_2094"/>
<dbReference type="Pfam" id="PF04393">
    <property type="entry name" value="DUF535"/>
    <property type="match status" value="1"/>
</dbReference>
<dbReference type="PANTHER" id="PTHR38785">
    <property type="entry name" value="HOMOLOG OF VIRK"/>
    <property type="match status" value="1"/>
</dbReference>
<dbReference type="HOGENOM" id="CLU_065818_0_0_4"/>
<proteinExistence type="predicted"/>
<dbReference type="AlphaFoldDB" id="C3X7I0"/>
<dbReference type="PANTHER" id="PTHR38785:SF1">
    <property type="entry name" value="HOMOLOG OF VIRK"/>
    <property type="match status" value="1"/>
</dbReference>
<protein>
    <recommendedName>
        <fullName evidence="3">DUF535 domain-containing protein</fullName>
    </recommendedName>
</protein>
<dbReference type="Proteomes" id="UP000005089">
    <property type="component" value="Unassembled WGS sequence"/>
</dbReference>
<keyword evidence="2" id="KW-1185">Reference proteome</keyword>
<name>C3X7I0_OXAFO</name>
<evidence type="ECO:0008006" key="3">
    <source>
        <dbReference type="Google" id="ProtNLM"/>
    </source>
</evidence>
<organism evidence="1 2">
    <name type="scientific">Oxalobacter formigenes OXCC13</name>
    <dbReference type="NCBI Taxonomy" id="556269"/>
    <lineage>
        <taxon>Bacteria</taxon>
        <taxon>Pseudomonadati</taxon>
        <taxon>Pseudomonadota</taxon>
        <taxon>Betaproteobacteria</taxon>
        <taxon>Burkholderiales</taxon>
        <taxon>Oxalobacteraceae</taxon>
        <taxon>Oxalobacter</taxon>
    </lineage>
</organism>
<gene>
    <name evidence="1" type="ORF">OFBG_00184</name>
</gene>
<evidence type="ECO:0000313" key="1">
    <source>
        <dbReference type="EMBL" id="EEO29156.1"/>
    </source>
</evidence>
<dbReference type="EMBL" id="GG658170">
    <property type="protein sequence ID" value="EEO29156.1"/>
    <property type="molecule type" value="Genomic_DNA"/>
</dbReference>
<dbReference type="InterPro" id="IPR007488">
    <property type="entry name" value="DUF535"/>
</dbReference>
<evidence type="ECO:0000313" key="2">
    <source>
        <dbReference type="Proteomes" id="UP000005089"/>
    </source>
</evidence>
<dbReference type="GO" id="GO:0006974">
    <property type="term" value="P:DNA damage response"/>
    <property type="evidence" value="ECO:0007669"/>
    <property type="project" value="TreeGrafter"/>
</dbReference>
<reference evidence="1 2" key="1">
    <citation type="submission" date="2009-02" db="EMBL/GenBank/DDBJ databases">
        <title>The Genome Sequence of Oxalobacter formigenes OXCC13.</title>
        <authorList>
            <consortium name="The Broad Institute Genome Sequencing Platform"/>
            <person name="Ward D."/>
            <person name="Young S.K."/>
            <person name="Kodira C.D."/>
            <person name="Zeng Q."/>
            <person name="Koehrsen M."/>
            <person name="Alvarado L."/>
            <person name="Berlin A."/>
            <person name="Borenstein D."/>
            <person name="Chen Z."/>
            <person name="Engels R."/>
            <person name="Freedman E."/>
            <person name="Gellesch M."/>
            <person name="Goldberg J."/>
            <person name="Griggs A."/>
            <person name="Gujja S."/>
            <person name="Heiman D."/>
            <person name="Hepburn T."/>
            <person name="Howarth C."/>
            <person name="Jen D."/>
            <person name="Larson L."/>
            <person name="Lewis B."/>
            <person name="Mehta T."/>
            <person name="Park D."/>
            <person name="Pearson M."/>
            <person name="Roberts A."/>
            <person name="Saif S."/>
            <person name="Shea T."/>
            <person name="Shenoy N."/>
            <person name="Sisk P."/>
            <person name="Stolte C."/>
            <person name="Sykes S."/>
            <person name="Walk T."/>
            <person name="White J."/>
            <person name="Yandava C."/>
            <person name="Allison M.J."/>
            <person name="Lander E."/>
            <person name="Nusbaum C."/>
            <person name="Galagan J."/>
            <person name="Birren B."/>
        </authorList>
    </citation>
    <scope>NUCLEOTIDE SEQUENCE [LARGE SCALE GENOMIC DNA]</scope>
    <source>
        <strain evidence="1 2">OXCC13</strain>
    </source>
</reference>